<organism evidence="1 2">
    <name type="scientific">Hahella chejuensis (strain KCTC 2396)</name>
    <dbReference type="NCBI Taxonomy" id="349521"/>
    <lineage>
        <taxon>Bacteria</taxon>
        <taxon>Pseudomonadati</taxon>
        <taxon>Pseudomonadota</taxon>
        <taxon>Gammaproteobacteria</taxon>
        <taxon>Oceanospirillales</taxon>
        <taxon>Hahellaceae</taxon>
        <taxon>Hahella</taxon>
    </lineage>
</organism>
<dbReference type="HOGENOM" id="CLU_2843752_0_0_6"/>
<reference evidence="1 2" key="1">
    <citation type="journal article" date="2005" name="Nucleic Acids Res.">
        <title>Genomic blueprint of Hahella chejuensis, a marine microbe producing an algicidal agent.</title>
        <authorList>
            <person name="Jeong H."/>
            <person name="Yim J.H."/>
            <person name="Lee C."/>
            <person name="Choi S.-H."/>
            <person name="Park Y.K."/>
            <person name="Yoon S.H."/>
            <person name="Hur C.-G."/>
            <person name="Kang H.-Y."/>
            <person name="Kim D."/>
            <person name="Lee H.H."/>
            <person name="Park K.H."/>
            <person name="Park S.-H."/>
            <person name="Park H.-S."/>
            <person name="Lee H.K."/>
            <person name="Oh T.K."/>
            <person name="Kim J.F."/>
        </authorList>
    </citation>
    <scope>NUCLEOTIDE SEQUENCE [LARGE SCALE GENOMIC DNA]</scope>
    <source>
        <strain evidence="1 2">KCTC 2396</strain>
    </source>
</reference>
<dbReference type="Proteomes" id="UP000000238">
    <property type="component" value="Chromosome"/>
</dbReference>
<sequence>MSRIRRWLRKYEWDCYNLYGDRKYSIDLPASRIMFVPFKYEKLSKSQLQKDFLNLSDKVNDIAKL</sequence>
<gene>
    <name evidence="1" type="ordered locus">HCH_03581</name>
</gene>
<dbReference type="RefSeq" id="WP_011397391.1">
    <property type="nucleotide sequence ID" value="NC_007645.1"/>
</dbReference>
<proteinExistence type="predicted"/>
<dbReference type="KEGG" id="hch:HCH_03581"/>
<name>Q2SGA1_HAHCH</name>
<protein>
    <submittedName>
        <fullName evidence="1">Uncharacterized protein</fullName>
    </submittedName>
</protein>
<dbReference type="STRING" id="349521.HCH_03581"/>
<accession>Q2SGA1</accession>
<keyword evidence="2" id="KW-1185">Reference proteome</keyword>
<dbReference type="AlphaFoldDB" id="Q2SGA1"/>
<evidence type="ECO:0000313" key="2">
    <source>
        <dbReference type="Proteomes" id="UP000000238"/>
    </source>
</evidence>
<evidence type="ECO:0000313" key="1">
    <source>
        <dbReference type="EMBL" id="ABC30323.1"/>
    </source>
</evidence>
<dbReference type="EMBL" id="CP000155">
    <property type="protein sequence ID" value="ABC30323.1"/>
    <property type="molecule type" value="Genomic_DNA"/>
</dbReference>